<protein>
    <recommendedName>
        <fullName evidence="6">Endonuclease/exonuclease/phosphatase domain-containing protein</fullName>
    </recommendedName>
</protein>
<gene>
    <name evidence="4" type="ORF">AK812_SmicGene42749</name>
</gene>
<evidence type="ECO:0000313" key="5">
    <source>
        <dbReference type="Proteomes" id="UP000186817"/>
    </source>
</evidence>
<feature type="transmembrane region" description="Helical" evidence="3">
    <location>
        <begin position="444"/>
        <end position="463"/>
    </location>
</feature>
<evidence type="ECO:0000256" key="3">
    <source>
        <dbReference type="SAM" id="Phobius"/>
    </source>
</evidence>
<name>A0A1Q9C2R8_SYMMI</name>
<feature type="region of interest" description="Disordered" evidence="2">
    <location>
        <begin position="1040"/>
        <end position="1116"/>
    </location>
</feature>
<evidence type="ECO:0000313" key="4">
    <source>
        <dbReference type="EMBL" id="OLP77215.1"/>
    </source>
</evidence>
<evidence type="ECO:0000256" key="2">
    <source>
        <dbReference type="SAM" id="MobiDB-lite"/>
    </source>
</evidence>
<evidence type="ECO:0000256" key="1">
    <source>
        <dbReference type="SAM" id="Coils"/>
    </source>
</evidence>
<accession>A0A1Q9C2R8</accession>
<dbReference type="InterPro" id="IPR036691">
    <property type="entry name" value="Endo/exonu/phosph_ase_sf"/>
</dbReference>
<keyword evidence="1" id="KW-0175">Coiled coil</keyword>
<keyword evidence="5" id="KW-1185">Reference proteome</keyword>
<dbReference type="Proteomes" id="UP000186817">
    <property type="component" value="Unassembled WGS sequence"/>
</dbReference>
<feature type="coiled-coil region" evidence="1">
    <location>
        <begin position="1121"/>
        <end position="1148"/>
    </location>
</feature>
<dbReference type="SUPFAM" id="SSF56219">
    <property type="entry name" value="DNase I-like"/>
    <property type="match status" value="1"/>
</dbReference>
<organism evidence="4 5">
    <name type="scientific">Symbiodinium microadriaticum</name>
    <name type="common">Dinoflagellate</name>
    <name type="synonym">Zooxanthella microadriatica</name>
    <dbReference type="NCBI Taxonomy" id="2951"/>
    <lineage>
        <taxon>Eukaryota</taxon>
        <taxon>Sar</taxon>
        <taxon>Alveolata</taxon>
        <taxon>Dinophyceae</taxon>
        <taxon>Suessiales</taxon>
        <taxon>Symbiodiniaceae</taxon>
        <taxon>Symbiodinium</taxon>
    </lineage>
</organism>
<reference evidence="4 5" key="1">
    <citation type="submission" date="2016-02" db="EMBL/GenBank/DDBJ databases">
        <title>Genome analysis of coral dinoflagellate symbionts highlights evolutionary adaptations to a symbiotic lifestyle.</title>
        <authorList>
            <person name="Aranda M."/>
            <person name="Li Y."/>
            <person name="Liew Y.J."/>
            <person name="Baumgarten S."/>
            <person name="Simakov O."/>
            <person name="Wilson M."/>
            <person name="Piel J."/>
            <person name="Ashoor H."/>
            <person name="Bougouffa S."/>
            <person name="Bajic V.B."/>
            <person name="Ryu T."/>
            <person name="Ravasi T."/>
            <person name="Bayer T."/>
            <person name="Micklem G."/>
            <person name="Kim H."/>
            <person name="Bhak J."/>
            <person name="Lajeunesse T.C."/>
            <person name="Voolstra C.R."/>
        </authorList>
    </citation>
    <scope>NUCLEOTIDE SEQUENCE [LARGE SCALE GENOMIC DNA]</scope>
    <source>
        <strain evidence="4 5">CCMP2467</strain>
    </source>
</reference>
<proteinExistence type="predicted"/>
<feature type="transmembrane region" description="Helical" evidence="3">
    <location>
        <begin position="163"/>
        <end position="185"/>
    </location>
</feature>
<feature type="compositionally biased region" description="Polar residues" evidence="2">
    <location>
        <begin position="1106"/>
        <end position="1116"/>
    </location>
</feature>
<comment type="caution">
    <text evidence="4">The sequence shown here is derived from an EMBL/GenBank/DDBJ whole genome shotgun (WGS) entry which is preliminary data.</text>
</comment>
<evidence type="ECO:0008006" key="6">
    <source>
        <dbReference type="Google" id="ProtNLM"/>
    </source>
</evidence>
<dbReference type="OrthoDB" id="413843at2759"/>
<feature type="compositionally biased region" description="Basic and acidic residues" evidence="2">
    <location>
        <begin position="1040"/>
        <end position="1054"/>
    </location>
</feature>
<feature type="region of interest" description="Disordered" evidence="2">
    <location>
        <begin position="1381"/>
        <end position="1418"/>
    </location>
</feature>
<keyword evidence="3" id="KW-1133">Transmembrane helix</keyword>
<feature type="transmembrane region" description="Helical" evidence="3">
    <location>
        <begin position="119"/>
        <end position="143"/>
    </location>
</feature>
<dbReference type="EMBL" id="LSRX01001818">
    <property type="protein sequence ID" value="OLP77215.1"/>
    <property type="molecule type" value="Genomic_DNA"/>
</dbReference>
<keyword evidence="3" id="KW-0472">Membrane</keyword>
<keyword evidence="3" id="KW-0812">Transmembrane</keyword>
<dbReference type="Gene3D" id="3.60.10.10">
    <property type="entry name" value="Endonuclease/exonuclease/phosphatase"/>
    <property type="match status" value="1"/>
</dbReference>
<sequence>MELCAPHGRNKVPSINTAFPEALHKYVLDTALGGMLRKWREHHGLPQSAQLSLYSTYLSAWRHSSPFCIWCDAWELLPGPQRVQFSSEMSLVFPVFSLDMLQVVYSVSCRGAYHMQQSFLAYAASWMVPLASLGGLMLLVFWAEVVHCSLHVLYAVLMPGKLLWAPTVSAWAWLSQLLCHCLMTCRIALELILRAVAVESLRLQGLLRRPRMDPPWKSQLRWRQEGVPDLGECACGLEPPCIERGLHVDHRHRDRSVTLPFLGQLRRLKKLLRRDPNAAPSTRMRLYGERMPGDAAWSLSGLVRIAALEERPWRGTEPRTERLPLLKWLAQRRPGNRRTLRRILSRRTFDEMSKDAGWRIPPLRCLRSLLGLRRRLVMHHLHGPHDLLKMREKVKRRKEQRMRTIMNRLAFAVRTPATMAWGLACKLKTDLMAMAGLENFRMQGWILYVHAALLPGLSYYMIVMIRQVLYLLLPVNIQLNTHDVRGVLRWQQITAPFIEVVPPEDLFVLVFVPSPSILEGVAILVREALCRTGELHYQEVVPGRLLHVRVEQEHHSLDILGVYQHALHLEAGKNNLPQRQKVWDKLGALLHNLSRRNMLVLLGDYNCTPEYVTGAMGHSYDKASNYPDANEFAALLESHDLVLLNGWVRRSQQFTFTGSKHKSIIDFVITRRHHADGQAPGCWCHSTSSPRLGMVVLALQLYAQQCRSHTALSSTLRGPGKTSQYLEHDLHSTSIQHGGRQARRTLLTNELAAAAEAAQRNDTGQLHRIIRRLAPKSKRVQVRIHGPNGEMLRDSAEHEAIVSYFEDLFQSQTAPLPISPGLDAAPQVSEQEVYDSLRSTKYGKAVPPSTPSSAIKCCADLLAQAITPAVNECLQGELRIPVKTSMQYLGQAYQGYRAIPCAPHSRMFGLMLLTSSGFLSGVVGWVNRCRCKSHGTVRTPRPKASPCERVSSGPVEPVVRGPYIVLGIAVVSFISSAYFGTRIFRIFNSSLLWKPGPALKMEGSGEAALTEVRSMFPHLAPPLTTAADQEMAPAPLLGRRDRQEEAGETPEKFPRPAGKGQNPLPGKASTAEAPTPNNAPPPAATAAPSTPPKGKEEGRTNRGRTRQWTQEEWDSWTNWSTNNKELSNKELQREVEYLKENVRLLARISMRHEDELSQKRTETDFILTLEVAPPNATPEQEGLLEQLYKMTVEWKKLQEQGKVNNSLRLTLFIGLLMYYELKVQEATASADTVERLAQLGYIRQLDGNPVWNYLRWNYDKEELEPSDQPPLSDTELRSLLTVLKTSIGAPGVLIRFHSSRKLVEQHKTAVTVFLGIGMRDPQALICYRALQQLSYNASTQLVKMRLKPVRMERQPLVKVLQEKFPAPPTRTEEQRVTFLAKAQQQWRKGKGRGRGGQQETQKPSDQTLEAAAAAFRSQ</sequence>